<gene>
    <name evidence="5" type="ORF">GCM10011282_19340</name>
</gene>
<dbReference type="Pfam" id="PF01381">
    <property type="entry name" value="HTH_3"/>
    <property type="match status" value="1"/>
</dbReference>
<proteinExistence type="predicted"/>
<dbReference type="PANTHER" id="PTHR46797:SF23">
    <property type="entry name" value="HTH-TYPE TRANSCRIPTIONAL REGULATOR SUTR"/>
    <property type="match status" value="1"/>
</dbReference>
<evidence type="ECO:0000256" key="1">
    <source>
        <dbReference type="ARBA" id="ARBA00023015"/>
    </source>
</evidence>
<evidence type="ECO:0000256" key="2">
    <source>
        <dbReference type="ARBA" id="ARBA00023125"/>
    </source>
</evidence>
<dbReference type="Proteomes" id="UP000620127">
    <property type="component" value="Unassembled WGS sequence"/>
</dbReference>
<dbReference type="PANTHER" id="PTHR46797">
    <property type="entry name" value="HTH-TYPE TRANSCRIPTIONAL REGULATOR"/>
    <property type="match status" value="1"/>
</dbReference>
<dbReference type="InterPro" id="IPR050807">
    <property type="entry name" value="TransReg_Diox_bact_type"/>
</dbReference>
<keyword evidence="3" id="KW-0804">Transcription</keyword>
<protein>
    <recommendedName>
        <fullName evidence="4">HTH cro/C1-type domain-containing protein</fullName>
    </recommendedName>
</protein>
<feature type="domain" description="HTH cro/C1-type" evidence="4">
    <location>
        <begin position="23"/>
        <end position="77"/>
    </location>
</feature>
<reference evidence="6" key="1">
    <citation type="journal article" date="2019" name="Int. J. Syst. Evol. Microbiol.">
        <title>The Global Catalogue of Microorganisms (GCM) 10K type strain sequencing project: providing services to taxonomists for standard genome sequencing and annotation.</title>
        <authorList>
            <consortium name="The Broad Institute Genomics Platform"/>
            <consortium name="The Broad Institute Genome Sequencing Center for Infectious Disease"/>
            <person name="Wu L."/>
            <person name="Ma J."/>
        </authorList>
    </citation>
    <scope>NUCLEOTIDE SEQUENCE [LARGE SCALE GENOMIC DNA]</scope>
    <source>
        <strain evidence="6">KCTC 23916</strain>
    </source>
</reference>
<comment type="caution">
    <text evidence="5">The sequence shown here is derived from an EMBL/GenBank/DDBJ whole genome shotgun (WGS) entry which is preliminary data.</text>
</comment>
<dbReference type="SMART" id="SM00530">
    <property type="entry name" value="HTH_XRE"/>
    <property type="match status" value="1"/>
</dbReference>
<name>A0ABQ2XEA7_9BURK</name>
<keyword evidence="2" id="KW-0238">DNA-binding</keyword>
<evidence type="ECO:0000313" key="6">
    <source>
        <dbReference type="Proteomes" id="UP000620127"/>
    </source>
</evidence>
<evidence type="ECO:0000256" key="3">
    <source>
        <dbReference type="ARBA" id="ARBA00023163"/>
    </source>
</evidence>
<dbReference type="EMBL" id="BMYT01000003">
    <property type="protein sequence ID" value="GGX13338.1"/>
    <property type="molecule type" value="Genomic_DNA"/>
</dbReference>
<dbReference type="Gene3D" id="1.10.260.40">
    <property type="entry name" value="lambda repressor-like DNA-binding domains"/>
    <property type="match status" value="1"/>
</dbReference>
<keyword evidence="6" id="KW-1185">Reference proteome</keyword>
<dbReference type="InterPro" id="IPR001387">
    <property type="entry name" value="Cro/C1-type_HTH"/>
</dbReference>
<evidence type="ECO:0000259" key="4">
    <source>
        <dbReference type="PROSITE" id="PS50943"/>
    </source>
</evidence>
<evidence type="ECO:0000313" key="5">
    <source>
        <dbReference type="EMBL" id="GGX13338.1"/>
    </source>
</evidence>
<sequence>MLRLVQSNQTQKCDAQKLFAANMRRIRRSKCLTQEKVAEYAELHPNYISSVERAERNISICNIERIAHALGVTMPELLSPLPAGDSATE</sequence>
<dbReference type="CDD" id="cd00093">
    <property type="entry name" value="HTH_XRE"/>
    <property type="match status" value="1"/>
</dbReference>
<dbReference type="InterPro" id="IPR010982">
    <property type="entry name" value="Lambda_DNA-bd_dom_sf"/>
</dbReference>
<dbReference type="SUPFAM" id="SSF47413">
    <property type="entry name" value="lambda repressor-like DNA-binding domains"/>
    <property type="match status" value="1"/>
</dbReference>
<dbReference type="PROSITE" id="PS50943">
    <property type="entry name" value="HTH_CROC1"/>
    <property type="match status" value="1"/>
</dbReference>
<organism evidence="5 6">
    <name type="scientific">Undibacterium macrobrachii</name>
    <dbReference type="NCBI Taxonomy" id="1119058"/>
    <lineage>
        <taxon>Bacteria</taxon>
        <taxon>Pseudomonadati</taxon>
        <taxon>Pseudomonadota</taxon>
        <taxon>Betaproteobacteria</taxon>
        <taxon>Burkholderiales</taxon>
        <taxon>Oxalobacteraceae</taxon>
        <taxon>Undibacterium</taxon>
    </lineage>
</organism>
<keyword evidence="1" id="KW-0805">Transcription regulation</keyword>
<accession>A0ABQ2XEA7</accession>